<accession>A0A0E9PF57</accession>
<reference evidence="1" key="2">
    <citation type="journal article" date="2015" name="Fish Shellfish Immunol.">
        <title>Early steps in the European eel (Anguilla anguilla)-Vibrio vulnificus interaction in the gills: Role of the RtxA13 toxin.</title>
        <authorList>
            <person name="Callol A."/>
            <person name="Pajuelo D."/>
            <person name="Ebbesson L."/>
            <person name="Teles M."/>
            <person name="MacKenzie S."/>
            <person name="Amaro C."/>
        </authorList>
    </citation>
    <scope>NUCLEOTIDE SEQUENCE</scope>
</reference>
<organism evidence="1">
    <name type="scientific">Anguilla anguilla</name>
    <name type="common">European freshwater eel</name>
    <name type="synonym">Muraena anguilla</name>
    <dbReference type="NCBI Taxonomy" id="7936"/>
    <lineage>
        <taxon>Eukaryota</taxon>
        <taxon>Metazoa</taxon>
        <taxon>Chordata</taxon>
        <taxon>Craniata</taxon>
        <taxon>Vertebrata</taxon>
        <taxon>Euteleostomi</taxon>
        <taxon>Actinopterygii</taxon>
        <taxon>Neopterygii</taxon>
        <taxon>Teleostei</taxon>
        <taxon>Anguilliformes</taxon>
        <taxon>Anguillidae</taxon>
        <taxon>Anguilla</taxon>
    </lineage>
</organism>
<evidence type="ECO:0000313" key="1">
    <source>
        <dbReference type="EMBL" id="JAH02887.1"/>
    </source>
</evidence>
<sequence>MDVYKLIVLIITKWFIAQLQCGP</sequence>
<reference evidence="1" key="1">
    <citation type="submission" date="2014-11" db="EMBL/GenBank/DDBJ databases">
        <authorList>
            <person name="Amaro Gonzalez C."/>
        </authorList>
    </citation>
    <scope>NUCLEOTIDE SEQUENCE</scope>
</reference>
<dbReference type="AlphaFoldDB" id="A0A0E9PF57"/>
<proteinExistence type="predicted"/>
<protein>
    <submittedName>
        <fullName evidence="1">Uncharacterized protein</fullName>
    </submittedName>
</protein>
<dbReference type="EMBL" id="GBXM01105690">
    <property type="protein sequence ID" value="JAH02887.1"/>
    <property type="molecule type" value="Transcribed_RNA"/>
</dbReference>
<name>A0A0E9PF57_ANGAN</name>